<dbReference type="PANTHER" id="PTHR21367">
    <property type="entry name" value="ARGININE-TRNA-PROTEIN TRANSFERASE 1"/>
    <property type="match status" value="1"/>
</dbReference>
<dbReference type="PANTHER" id="PTHR21367:SF1">
    <property type="entry name" value="ARGINYL-TRNA--PROTEIN TRANSFERASE 1"/>
    <property type="match status" value="1"/>
</dbReference>
<name>A0ABQ8H4X6_9ROSI</name>
<sequence>MFDTVIELPVSRYKTRLFAEDATSETKFCTTIEEETGESDVVFLAMKRSKAAAAGKMRSEASSSSNSNRGRGETVVADCGVYRSPCGYCKSPGRPSISHGLLAYSVTVDDYQDLLDRGWRRSGSFLYKPDMERTCCPSYTIRLRACDFIPSKEQLRVFRRLQRFLDGTLDVKKPMQFVGDPSTSKGACSCASNKVSSSAEKQLLPCYNDKKNKAEQILHYLSDQIDNAVNTCVETGEFPSGIQLPKASVKKVSQAKRKLLVEGIENLIYTSNIAFQIAATLRRTQLPEKDVQHIRVLGQSTKDSGPSPTIIAEKLASSLNQLSETSGLSIKACNGHLNFYSAAKQDSFDEDVQIVTASKESGKGCDSKSCLKKSSEHPQGKEHRIQIRLKRSSFDPQEFALYRQYQIKVHKEKPDTVTENSYKRFLVETPLVYVPPSGDGTVPLCGFGSFHQQYLIDDKLVAVGVIDILPRCLSSKYLFWDPDYAFLSLGKYSALQEIGWVKENQAHCPSLQYYYLGYYIHSCSKMRYKAAYRPSELLCPLRYQWVPYDNARPLLDRRSYVVLSDFASLQNGESSLPQVSESDTGLEPDDNVQDDSNDVLMDYDEEMIEPEFENFDDKPESETSGLTSKQAEDGDITKILIGGKESRVRYKDIQRAFVATERSSLESQLLRYLRVVGPELSKRMVYSLG</sequence>
<feature type="compositionally biased region" description="Acidic residues" evidence="6">
    <location>
        <begin position="584"/>
        <end position="595"/>
    </location>
</feature>
<comment type="similarity">
    <text evidence="1">Belongs to the R-transferase family.</text>
</comment>
<dbReference type="InterPro" id="IPR016181">
    <property type="entry name" value="Acyl_CoA_acyltransferase"/>
</dbReference>
<evidence type="ECO:0000259" key="7">
    <source>
        <dbReference type="Pfam" id="PF04376"/>
    </source>
</evidence>
<protein>
    <recommendedName>
        <fullName evidence="2">arginyltransferase</fullName>
        <ecNumber evidence="2">2.3.2.8</ecNumber>
    </recommendedName>
</protein>
<proteinExistence type="inferred from homology"/>
<evidence type="ECO:0000256" key="3">
    <source>
        <dbReference type="ARBA" id="ARBA00022679"/>
    </source>
</evidence>
<keyword evidence="4" id="KW-0833">Ubl conjugation pathway</keyword>
<evidence type="ECO:0000256" key="1">
    <source>
        <dbReference type="ARBA" id="ARBA00009991"/>
    </source>
</evidence>
<dbReference type="Pfam" id="PF04377">
    <property type="entry name" value="ATE_C"/>
    <property type="match status" value="1"/>
</dbReference>
<dbReference type="Proteomes" id="UP000827721">
    <property type="component" value="Unassembled WGS sequence"/>
</dbReference>
<evidence type="ECO:0000313" key="9">
    <source>
        <dbReference type="EMBL" id="KAH7548361.1"/>
    </source>
</evidence>
<evidence type="ECO:0000259" key="8">
    <source>
        <dbReference type="Pfam" id="PF04377"/>
    </source>
</evidence>
<dbReference type="InterPro" id="IPR030700">
    <property type="entry name" value="N-end_Aminoacyl_Trfase"/>
</dbReference>
<dbReference type="SUPFAM" id="SSF55729">
    <property type="entry name" value="Acyl-CoA N-acyltransferases (Nat)"/>
    <property type="match status" value="1"/>
</dbReference>
<dbReference type="Pfam" id="PF04376">
    <property type="entry name" value="ATE_N"/>
    <property type="match status" value="1"/>
</dbReference>
<keyword evidence="3" id="KW-0808">Transferase</keyword>
<feature type="domain" description="N-end aminoacyl transferase N-terminal" evidence="7">
    <location>
        <begin position="84"/>
        <end position="154"/>
    </location>
</feature>
<reference evidence="9 10" key="1">
    <citation type="submission" date="2021-02" db="EMBL/GenBank/DDBJ databases">
        <title>Plant Genome Project.</title>
        <authorList>
            <person name="Zhang R.-G."/>
        </authorList>
    </citation>
    <scope>NUCLEOTIDE SEQUENCE [LARGE SCALE GENOMIC DNA]</scope>
    <source>
        <tissue evidence="9">Leaves</tissue>
    </source>
</reference>
<evidence type="ECO:0000256" key="6">
    <source>
        <dbReference type="SAM" id="MobiDB-lite"/>
    </source>
</evidence>
<dbReference type="InterPro" id="IPR007471">
    <property type="entry name" value="N-end_Aminoacyl_Trfase_N"/>
</dbReference>
<comment type="caution">
    <text evidence="9">The sequence shown here is derived from an EMBL/GenBank/DDBJ whole genome shotgun (WGS) entry which is preliminary data.</text>
</comment>
<feature type="domain" description="N-end rule aminoacyl transferase C-terminal" evidence="8">
    <location>
        <begin position="398"/>
        <end position="539"/>
    </location>
</feature>
<evidence type="ECO:0000313" key="10">
    <source>
        <dbReference type="Proteomes" id="UP000827721"/>
    </source>
</evidence>
<feature type="region of interest" description="Disordered" evidence="6">
    <location>
        <begin position="573"/>
        <end position="595"/>
    </location>
</feature>
<accession>A0ABQ8H4X6</accession>
<feature type="compositionally biased region" description="Polar residues" evidence="6">
    <location>
        <begin position="573"/>
        <end position="583"/>
    </location>
</feature>
<dbReference type="InterPro" id="IPR007472">
    <property type="entry name" value="N-end_Aminoacyl_Trfase_C"/>
</dbReference>
<keyword evidence="5" id="KW-0012">Acyltransferase</keyword>
<gene>
    <name evidence="9" type="ORF">JRO89_XS14G0108300</name>
</gene>
<evidence type="ECO:0000256" key="4">
    <source>
        <dbReference type="ARBA" id="ARBA00022786"/>
    </source>
</evidence>
<dbReference type="PIRSF" id="PIRSF037207">
    <property type="entry name" value="ATE1_euk"/>
    <property type="match status" value="1"/>
</dbReference>
<evidence type="ECO:0000256" key="2">
    <source>
        <dbReference type="ARBA" id="ARBA00012025"/>
    </source>
</evidence>
<evidence type="ECO:0000256" key="5">
    <source>
        <dbReference type="ARBA" id="ARBA00023315"/>
    </source>
</evidence>
<keyword evidence="10" id="KW-1185">Reference proteome</keyword>
<dbReference type="EMBL" id="JAFEMO010000014">
    <property type="protein sequence ID" value="KAH7548361.1"/>
    <property type="molecule type" value="Genomic_DNA"/>
</dbReference>
<dbReference type="InterPro" id="IPR017137">
    <property type="entry name" value="Arg-tRNA-P_Trfase_1_euk"/>
</dbReference>
<dbReference type="EC" id="2.3.2.8" evidence="2"/>
<organism evidence="9 10">
    <name type="scientific">Xanthoceras sorbifolium</name>
    <dbReference type="NCBI Taxonomy" id="99658"/>
    <lineage>
        <taxon>Eukaryota</taxon>
        <taxon>Viridiplantae</taxon>
        <taxon>Streptophyta</taxon>
        <taxon>Embryophyta</taxon>
        <taxon>Tracheophyta</taxon>
        <taxon>Spermatophyta</taxon>
        <taxon>Magnoliopsida</taxon>
        <taxon>eudicotyledons</taxon>
        <taxon>Gunneridae</taxon>
        <taxon>Pentapetalae</taxon>
        <taxon>rosids</taxon>
        <taxon>malvids</taxon>
        <taxon>Sapindales</taxon>
        <taxon>Sapindaceae</taxon>
        <taxon>Xanthoceroideae</taxon>
        <taxon>Xanthoceras</taxon>
    </lineage>
</organism>